<comment type="caution">
    <text evidence="2">The sequence shown here is derived from an EMBL/GenBank/DDBJ whole genome shotgun (WGS) entry which is preliminary data.</text>
</comment>
<organism evidence="2 3">
    <name type="scientific">Flavobacterium suaedae</name>
    <dbReference type="NCBI Taxonomy" id="1767027"/>
    <lineage>
        <taxon>Bacteria</taxon>
        <taxon>Pseudomonadati</taxon>
        <taxon>Bacteroidota</taxon>
        <taxon>Flavobacteriia</taxon>
        <taxon>Flavobacteriales</taxon>
        <taxon>Flavobacteriaceae</taxon>
        <taxon>Flavobacterium</taxon>
    </lineage>
</organism>
<evidence type="ECO:0000256" key="1">
    <source>
        <dbReference type="SAM" id="Phobius"/>
    </source>
</evidence>
<evidence type="ECO:0000313" key="2">
    <source>
        <dbReference type="EMBL" id="GGB83829.1"/>
    </source>
</evidence>
<keyword evidence="1" id="KW-0472">Membrane</keyword>
<reference evidence="3" key="1">
    <citation type="journal article" date="2019" name="Int. J. Syst. Evol. Microbiol.">
        <title>The Global Catalogue of Microorganisms (GCM) 10K type strain sequencing project: providing services to taxonomists for standard genome sequencing and annotation.</title>
        <authorList>
            <consortium name="The Broad Institute Genomics Platform"/>
            <consortium name="The Broad Institute Genome Sequencing Center for Infectious Disease"/>
            <person name="Wu L."/>
            <person name="Ma J."/>
        </authorList>
    </citation>
    <scope>NUCLEOTIDE SEQUENCE [LARGE SCALE GENOMIC DNA]</scope>
    <source>
        <strain evidence="3">CGMCC 1.15461</strain>
    </source>
</reference>
<evidence type="ECO:0000313" key="3">
    <source>
        <dbReference type="Proteomes" id="UP000615760"/>
    </source>
</evidence>
<keyword evidence="1" id="KW-0812">Transmembrane</keyword>
<keyword evidence="3" id="KW-1185">Reference proteome</keyword>
<protein>
    <submittedName>
        <fullName evidence="2">Uncharacterized protein</fullName>
    </submittedName>
</protein>
<feature type="transmembrane region" description="Helical" evidence="1">
    <location>
        <begin position="84"/>
        <end position="101"/>
    </location>
</feature>
<dbReference type="EMBL" id="BMJE01000007">
    <property type="protein sequence ID" value="GGB83829.1"/>
    <property type="molecule type" value="Genomic_DNA"/>
</dbReference>
<dbReference type="Proteomes" id="UP000615760">
    <property type="component" value="Unassembled WGS sequence"/>
</dbReference>
<feature type="transmembrane region" description="Helical" evidence="1">
    <location>
        <begin position="50"/>
        <end position="72"/>
    </location>
</feature>
<proteinExistence type="predicted"/>
<accession>A0ABQ1K0B3</accession>
<name>A0ABQ1K0B3_9FLAO</name>
<gene>
    <name evidence="2" type="ORF">GCM10007424_24810</name>
</gene>
<keyword evidence="1" id="KW-1133">Transmembrane helix</keyword>
<sequence length="104" mass="12070">MLNKLYKLITMKTILQVIKALLIVVIAFTLLFPHMDNSIAVVKRINTFGLFNLFLLLVIPLLVSYLALLYFNDKESFKRKYPKENLLIHLGTIVVIALMIYKLM</sequence>